<organism evidence="1 2">
    <name type="scientific">Nocardioides iriomotensis</name>
    <dbReference type="NCBI Taxonomy" id="715784"/>
    <lineage>
        <taxon>Bacteria</taxon>
        <taxon>Bacillati</taxon>
        <taxon>Actinomycetota</taxon>
        <taxon>Actinomycetes</taxon>
        <taxon>Propionibacteriales</taxon>
        <taxon>Nocardioidaceae</taxon>
        <taxon>Nocardioides</taxon>
    </lineage>
</organism>
<evidence type="ECO:0000313" key="1">
    <source>
        <dbReference type="EMBL" id="RYU12024.1"/>
    </source>
</evidence>
<dbReference type="AlphaFoldDB" id="A0A4Q5J0W7"/>
<dbReference type="InterPro" id="IPR045991">
    <property type="entry name" value="DUF5947"/>
</dbReference>
<protein>
    <submittedName>
        <fullName evidence="1">Uncharacterized protein</fullName>
    </submittedName>
</protein>
<dbReference type="OrthoDB" id="152349at2"/>
<dbReference type="Pfam" id="PF19372">
    <property type="entry name" value="DUF5947"/>
    <property type="match status" value="1"/>
</dbReference>
<sequence>MSGLGSLRRIAAPAPSAAPVEERCEFCGVSIGDRHGHVADVAQHRLLCVCRPCYLLFAPQGAGGGRYRGVGEDVRRVADPRVTESQWDALRIPVDLVFFFRQSGIEHLLAFYPGPGGATESLLDLVAWDDLVADHPVLGTTMEDVEAVLLRRLGDGFACYLVPIDLCYELVGVVRSSWTGLGGGTEVWRRIDAWFADLDRRARSVPRTGGAA</sequence>
<dbReference type="EMBL" id="SDPU01000022">
    <property type="protein sequence ID" value="RYU12024.1"/>
    <property type="molecule type" value="Genomic_DNA"/>
</dbReference>
<proteinExistence type="predicted"/>
<gene>
    <name evidence="1" type="ORF">ETU37_12280</name>
</gene>
<accession>A0A4Q5J0W7</accession>
<keyword evidence="2" id="KW-1185">Reference proteome</keyword>
<comment type="caution">
    <text evidence="1">The sequence shown here is derived from an EMBL/GenBank/DDBJ whole genome shotgun (WGS) entry which is preliminary data.</text>
</comment>
<reference evidence="1 2" key="1">
    <citation type="submission" date="2019-01" db="EMBL/GenBank/DDBJ databases">
        <title>Nocardioides guangzhouensis sp. nov., an actinobacterium isolated from soil.</title>
        <authorList>
            <person name="Fu Y."/>
            <person name="Cai Y."/>
            <person name="Lin Z."/>
            <person name="Chen P."/>
        </authorList>
    </citation>
    <scope>NUCLEOTIDE SEQUENCE [LARGE SCALE GENOMIC DNA]</scope>
    <source>
        <strain evidence="1 2">NBRC 105384</strain>
    </source>
</reference>
<dbReference type="RefSeq" id="WP_129987612.1">
    <property type="nucleotide sequence ID" value="NZ_SDPU01000022.1"/>
</dbReference>
<name>A0A4Q5J0W7_9ACTN</name>
<dbReference type="Proteomes" id="UP000291189">
    <property type="component" value="Unassembled WGS sequence"/>
</dbReference>
<evidence type="ECO:0000313" key="2">
    <source>
        <dbReference type="Proteomes" id="UP000291189"/>
    </source>
</evidence>